<evidence type="ECO:0000313" key="2">
    <source>
        <dbReference type="Proteomes" id="UP001304671"/>
    </source>
</evidence>
<name>A0ABU5QUG2_9BACT</name>
<organism evidence="1 2">
    <name type="scientific">Arcicella aquatica</name>
    <dbReference type="NCBI Taxonomy" id="217141"/>
    <lineage>
        <taxon>Bacteria</taxon>
        <taxon>Pseudomonadati</taxon>
        <taxon>Bacteroidota</taxon>
        <taxon>Cytophagia</taxon>
        <taxon>Cytophagales</taxon>
        <taxon>Flectobacillaceae</taxon>
        <taxon>Arcicella</taxon>
    </lineage>
</organism>
<dbReference type="EMBL" id="JAYFUL010000051">
    <property type="protein sequence ID" value="MEA5260314.1"/>
    <property type="molecule type" value="Genomic_DNA"/>
</dbReference>
<gene>
    <name evidence="1" type="ORF">VB264_21120</name>
</gene>
<comment type="caution">
    <text evidence="1">The sequence shown here is derived from an EMBL/GenBank/DDBJ whole genome shotgun (WGS) entry which is preliminary data.</text>
</comment>
<sequence>MEKKLEKAIRNLQKSSKINPLSRFSYNDSRSGNTFKAKVFYNKEDHPSIEISQVNGYRKDELLLQLESSLNSIFPGTLPYAKSGSLVYTRRNAAKGDVVTLESSTYYYAIDTSIFNCSGEQLGSRFQATCISNLSAKCSPTSAIALYTIYKLL</sequence>
<protein>
    <submittedName>
        <fullName evidence="1">Uncharacterized protein</fullName>
    </submittedName>
</protein>
<evidence type="ECO:0000313" key="1">
    <source>
        <dbReference type="EMBL" id="MEA5260314.1"/>
    </source>
</evidence>
<accession>A0ABU5QUG2</accession>
<proteinExistence type="predicted"/>
<reference evidence="1 2" key="1">
    <citation type="submission" date="2023-12" db="EMBL/GenBank/DDBJ databases">
        <title>Novel species of the genus Arcicella isolated from rivers.</title>
        <authorList>
            <person name="Lu H."/>
        </authorList>
    </citation>
    <scope>NUCLEOTIDE SEQUENCE [LARGE SCALE GENOMIC DNA]</scope>
    <source>
        <strain evidence="1 2">LMG 21963</strain>
    </source>
</reference>
<keyword evidence="2" id="KW-1185">Reference proteome</keyword>
<dbReference type="Proteomes" id="UP001304671">
    <property type="component" value="Unassembled WGS sequence"/>
</dbReference>
<dbReference type="RefSeq" id="WP_323252715.1">
    <property type="nucleotide sequence ID" value="NZ_JAYFUL010000051.1"/>
</dbReference>